<organism evidence="2 3">
    <name type="scientific">Phaeosphaeria nodorum (strain SN15 / ATCC MYA-4574 / FGSC 10173)</name>
    <name type="common">Glume blotch fungus</name>
    <name type="synonym">Parastagonospora nodorum</name>
    <dbReference type="NCBI Taxonomy" id="321614"/>
    <lineage>
        <taxon>Eukaryota</taxon>
        <taxon>Fungi</taxon>
        <taxon>Dikarya</taxon>
        <taxon>Ascomycota</taxon>
        <taxon>Pezizomycotina</taxon>
        <taxon>Dothideomycetes</taxon>
        <taxon>Pleosporomycetidae</taxon>
        <taxon>Pleosporales</taxon>
        <taxon>Pleosporineae</taxon>
        <taxon>Phaeosphaeriaceae</taxon>
        <taxon>Parastagonospora</taxon>
    </lineage>
</organism>
<name>A9JX21_PHANO</name>
<dbReference type="InParanoid" id="A9JX21"/>
<dbReference type="KEGG" id="pno:SNOG_20024"/>
<evidence type="ECO:0000313" key="3">
    <source>
        <dbReference type="Proteomes" id="UP000001055"/>
    </source>
</evidence>
<dbReference type="EMBL" id="CH445327">
    <property type="protein sequence ID" value="EDP89849.1"/>
    <property type="molecule type" value="Genomic_DNA"/>
</dbReference>
<dbReference type="RefSeq" id="XP_001793055.1">
    <property type="nucleotide sequence ID" value="XM_001793003.1"/>
</dbReference>
<dbReference type="GeneID" id="5969905"/>
<dbReference type="Proteomes" id="UP000001055">
    <property type="component" value="Unassembled WGS sequence"/>
</dbReference>
<evidence type="ECO:0000256" key="1">
    <source>
        <dbReference type="SAM" id="MobiDB-lite"/>
    </source>
</evidence>
<evidence type="ECO:0000313" key="2">
    <source>
        <dbReference type="EMBL" id="EDP89849.1"/>
    </source>
</evidence>
<sequence length="230" mass="23227">MVEVREGPISFGISSARKGGTQNFGLLLSGIGGGSLELPANSFFFGGGGGASFLPAAPGPAVVGDCGDDAVLSEAKLLTLPAMPYFWFSPFAALNPDATCAPCRCWKLFAVDAAFFMSVVDTFDGSSRRPLAVRSAACLSAHDVPVVGAVLVDPPADIFENLLCNSPSCEPRPVVAAGGAAEVGTAEAEFCRGGTGGELVCLGGTGGEAVRPTPNPGTETPACPSRFNAP</sequence>
<dbReference type="HOGENOM" id="CLU_1205150_0_0_1"/>
<protein>
    <submittedName>
        <fullName evidence="2">Uncharacterized protein</fullName>
    </submittedName>
</protein>
<accession>A9JX21</accession>
<feature type="region of interest" description="Disordered" evidence="1">
    <location>
        <begin position="209"/>
        <end position="230"/>
    </location>
</feature>
<reference evidence="3" key="1">
    <citation type="journal article" date="2007" name="Plant Cell">
        <title>Dothideomycete-plant interactions illuminated by genome sequencing and EST analysis of the wheat pathogen Stagonospora nodorum.</title>
        <authorList>
            <person name="Hane J.K."/>
            <person name="Lowe R.G."/>
            <person name="Solomon P.S."/>
            <person name="Tan K.C."/>
            <person name="Schoch C.L."/>
            <person name="Spatafora J.W."/>
            <person name="Crous P.W."/>
            <person name="Kodira C."/>
            <person name="Birren B.W."/>
            <person name="Galagan J.E."/>
            <person name="Torriani S.F."/>
            <person name="McDonald B.A."/>
            <person name="Oliver R.P."/>
        </authorList>
    </citation>
    <scope>NUCLEOTIDE SEQUENCE [LARGE SCALE GENOMIC DNA]</scope>
    <source>
        <strain evidence="3">SN15 / ATCC MYA-4574 / FGSC 10173</strain>
    </source>
</reference>
<dbReference type="AlphaFoldDB" id="A9JX21"/>
<gene>
    <name evidence="2" type="ORF">SNOG_20024</name>
</gene>
<proteinExistence type="predicted"/>